<keyword evidence="1" id="KW-1133">Transmembrane helix</keyword>
<comment type="caution">
    <text evidence="3">The sequence shown here is derived from an EMBL/GenBank/DDBJ whole genome shotgun (WGS) entry which is preliminary data.</text>
</comment>
<organism evidence="3 4">
    <name type="scientific">Trichinella spiralis</name>
    <name type="common">Trichina worm</name>
    <dbReference type="NCBI Taxonomy" id="6334"/>
    <lineage>
        <taxon>Eukaryota</taxon>
        <taxon>Metazoa</taxon>
        <taxon>Ecdysozoa</taxon>
        <taxon>Nematoda</taxon>
        <taxon>Enoplea</taxon>
        <taxon>Dorylaimia</taxon>
        <taxon>Trichinellida</taxon>
        <taxon>Trichinellidae</taxon>
        <taxon>Trichinella</taxon>
    </lineage>
</organism>
<reference evidence="3 4" key="1">
    <citation type="submission" date="2015-01" db="EMBL/GenBank/DDBJ databases">
        <title>Evolution of Trichinella species and genotypes.</title>
        <authorList>
            <person name="Korhonen P.K."/>
            <person name="Edoardo P."/>
            <person name="Giuseppe L.R."/>
            <person name="Gasser R.B."/>
        </authorList>
    </citation>
    <scope>NUCLEOTIDE SEQUENCE [LARGE SCALE GENOMIC DNA]</scope>
    <source>
        <strain evidence="3">ISS3</strain>
    </source>
</reference>
<evidence type="ECO:0000256" key="1">
    <source>
        <dbReference type="SAM" id="Phobius"/>
    </source>
</evidence>
<dbReference type="Pfam" id="PF18701">
    <property type="entry name" value="DUF5641"/>
    <property type="match status" value="1"/>
</dbReference>
<dbReference type="AlphaFoldDB" id="A0A0V1B1G2"/>
<name>A0A0V1B1G2_TRISP</name>
<keyword evidence="4" id="KW-1185">Reference proteome</keyword>
<feature type="transmembrane region" description="Helical" evidence="1">
    <location>
        <begin position="34"/>
        <end position="57"/>
    </location>
</feature>
<dbReference type="EMBL" id="JYDH01000130">
    <property type="protein sequence ID" value="KRY30868.1"/>
    <property type="molecule type" value="Genomic_DNA"/>
</dbReference>
<dbReference type="Proteomes" id="UP000054776">
    <property type="component" value="Unassembled WGS sequence"/>
</dbReference>
<evidence type="ECO:0000259" key="2">
    <source>
        <dbReference type="Pfam" id="PF18701"/>
    </source>
</evidence>
<accession>A0A0V1B1G2</accession>
<sequence>MQNLFAEQVINAKRCVKFIVTSKTGINYTMLRQWSLLTIICFINCYLVDCSWMSLYIPKLDTTCVLTEKAIRHEDVHHIKQTYCSMESCVADCVRLLPSCKLIKYSPFAKVCNLYYENATDHILQPIDQIGQSIHLLLHSCHKDFSNIPVGIMVPSVYQRNNSATIHTPSTHKNCHFYELPFVENFYAQRIHLITTISLNRCIAFCQAPTYTSCNSVLFSAQEGTCLLLSRATNSTFFGGIIPTLQTSALFFIISVCFNDFDFPHAYSIPRFGEIAPTVYNIFNVTVSLYCVHFYATKAGIRLRLWETVDESQCLMICLDNFLADNCDAYYFSYGEKTCLTFRIRKTHALQNSPFNRHIIKFSDDGILINIAKDPRMLRLKHSNHFTTEAKVSLFQFKEICTVKHSVSNVIPWINLVQLYANVSFLNECISICRFKRNFGLCQGIAYSKESKACLTTVLGNYEDEVYLNEGYHFFTLNNCSKDRGEERADNDQPELHLLPILDEVCQLEFYKPLFLSGWSLCRHTNAVLFTSLMKAAFYSKECVTCNIISSEKGLLWKPFVGNRVESILELTDAQWWRHCPTADNPADILTRGCRMTDLMEIRVHNFVLHSIEMVRRRYATESARHQDDVNKGRWMMGRVLEPLHGRDGVVRSVRLKVAKGEITRPTKKLRQLEPAVIDGVPPSSGEDLVGLYIRKTGRNTGENVTGISRDNRQWSTLAIIFFINCYLVDCSWMSLYIPKLDTTCVLIAKAIRHEDVHHIKQTYCSMESCVAACVRLLPSCNLIKYSPFAKVCNLYYENATVPILPQIDQIGQSMHLLLHSCHKDISSIPAGIIVQSVYQRNKSATIHTPSTHKNCHFYELPFVESFYAERVHLIVTSSLKRCIAFCEAPTYTSCNSVLFSAQEETCLLLSGATNSTLFGGIIPTLQTSALFFIISTCYNDFDFPYAYSIPRFEEIAPTVYNIFNVTVSLYRVHFYATKAGIRIGLWETENDNYCLMICIDEFLADYCDGYYFSHGENTCLTFNIEKKYALPNSPLNRRIIQFFDDGMQINIAKDLRMLQLKHSNHFTTEEKFKEICTVQHSISNVIPWINLVQQYENISYLNDCIRICRFIRDFGLCQGVAYSKESKVCVTAVFGNNDDEVYLNEGYHFLTLSNCSKDRENERADNDPPELHVCPILDEVCQLEFYEPLFLTGWSVIIEIRNIATLQECVTNCAAVMHAGHCAAIYFIHQSCFLLERMTHLQNHFIRENDSVFAELLFCEPNIRYTLSA</sequence>
<evidence type="ECO:0000313" key="4">
    <source>
        <dbReference type="Proteomes" id="UP000054776"/>
    </source>
</evidence>
<dbReference type="InterPro" id="IPR040676">
    <property type="entry name" value="DUF5641"/>
</dbReference>
<evidence type="ECO:0000313" key="3">
    <source>
        <dbReference type="EMBL" id="KRY30868.1"/>
    </source>
</evidence>
<dbReference type="OrthoDB" id="6435507at2759"/>
<protein>
    <recommendedName>
        <fullName evidence="2">DUF5641 domain-containing protein</fullName>
    </recommendedName>
</protein>
<feature type="domain" description="DUF5641" evidence="2">
    <location>
        <begin position="627"/>
        <end position="672"/>
    </location>
</feature>
<keyword evidence="1" id="KW-0472">Membrane</keyword>
<gene>
    <name evidence="3" type="ORF">T01_10666</name>
</gene>
<dbReference type="InParanoid" id="A0A0V1B1G2"/>
<keyword evidence="1" id="KW-0812">Transmembrane</keyword>
<proteinExistence type="predicted"/>
<dbReference type="PANTHER" id="PTHR47331">
    <property type="entry name" value="PHD-TYPE DOMAIN-CONTAINING PROTEIN"/>
    <property type="match status" value="1"/>
</dbReference>